<sequence length="572" mass="63670">MQASQNLEIQNQSTNMEAETATEEGLSLIKQLASCNKSGRDRALRVLLKTWLPTQLNLHDDHMKKLWKGLFYCVWHADKVPVQTQLIDRLSSLVLSLHLPLSIHYFSAFLLTMRREWSGIDALRLDKFYLLIRRFMASFFALMRNNLWDLELVKRLMGVLEEVTFFADDKFLGNGVNYHIASVFLEELRPYLPLKAEVLEVVLVSFISVSAKVPDKVLLGKIRSNMFDALLGAGKRLLEVKKLGEDVGSGDEVMVFGSIALTMGFSSKFYELGSSPECCQGNRKVLFGLHEEFLKLEKELESSGIEISIPDVVYNDDEVVPTLVPLAGEEMEVGNSEPSEVVMVNGSAEKLLKKCKNREKDTGAADTKAEKKKKKKKKNKKENGILDSDSEKSSTDRENENVVANGESSDNQQATDENAVKLDDNVISNLQMQFEKIAAEAGLDGDVPSACDLPTASDKGPVSKKRKRVKKAVEEDVEGGTNAKSGEKSAKKVKFSMKSNLVWKPQSPLPPQDLRVPPSATPRGSALKKGVPPGPIREMPLPTKKVKMVRVVTAKKARKAIKRIKKLKSRPT</sequence>
<evidence type="ECO:0000256" key="1">
    <source>
        <dbReference type="ARBA" id="ARBA00004123"/>
    </source>
</evidence>
<evidence type="ECO:0000256" key="3">
    <source>
        <dbReference type="ARBA" id="ARBA00022552"/>
    </source>
</evidence>
<reference evidence="6 7" key="1">
    <citation type="journal article" date="2013" name="Nat. Genet.">
        <title>The high-quality draft genome of peach (Prunus persica) identifies unique patterns of genetic diversity, domestication and genome evolution.</title>
        <authorList>
            <consortium name="International Peach Genome Initiative"/>
            <person name="Verde I."/>
            <person name="Abbott A.G."/>
            <person name="Scalabrin S."/>
            <person name="Jung S."/>
            <person name="Shu S."/>
            <person name="Marroni F."/>
            <person name="Zhebentyayeva T."/>
            <person name="Dettori M.T."/>
            <person name="Grimwood J."/>
            <person name="Cattonaro F."/>
            <person name="Zuccolo A."/>
            <person name="Rossini L."/>
            <person name="Jenkins J."/>
            <person name="Vendramin E."/>
            <person name="Meisel L.A."/>
            <person name="Decroocq V."/>
            <person name="Sosinski B."/>
            <person name="Prochnik S."/>
            <person name="Mitros T."/>
            <person name="Policriti A."/>
            <person name="Cipriani G."/>
            <person name="Dondini L."/>
            <person name="Ficklin S."/>
            <person name="Goodstein D.M."/>
            <person name="Xuan P."/>
            <person name="Del Fabbro C."/>
            <person name="Aramini V."/>
            <person name="Copetti D."/>
            <person name="Gonzalez S."/>
            <person name="Horner D.S."/>
            <person name="Falchi R."/>
            <person name="Lucas S."/>
            <person name="Mica E."/>
            <person name="Maldonado J."/>
            <person name="Lazzari B."/>
            <person name="Bielenberg D."/>
            <person name="Pirona R."/>
            <person name="Miculan M."/>
            <person name="Barakat A."/>
            <person name="Testolin R."/>
            <person name="Stella A."/>
            <person name="Tartarini S."/>
            <person name="Tonutti P."/>
            <person name="Arus P."/>
            <person name="Orellana A."/>
            <person name="Wells C."/>
            <person name="Main D."/>
            <person name="Vizzotto G."/>
            <person name="Silva H."/>
            <person name="Salamini F."/>
            <person name="Schmutz J."/>
            <person name="Morgante M."/>
            <person name="Rokhsar D.S."/>
        </authorList>
    </citation>
    <scope>NUCLEOTIDE SEQUENCE [LARGE SCALE GENOMIC DNA]</scope>
    <source>
        <strain evidence="7">cv. Nemared</strain>
    </source>
</reference>
<dbReference type="GO" id="GO:0030688">
    <property type="term" value="C:preribosome, small subunit precursor"/>
    <property type="evidence" value="ECO:0007669"/>
    <property type="project" value="InterPro"/>
</dbReference>
<comment type="similarity">
    <text evidence="2">Belongs to the RRP1 family.</text>
</comment>
<dbReference type="Gramene" id="ONI27132">
    <property type="protein sequence ID" value="ONI27132"/>
    <property type="gene ID" value="PRUPE_1G069700"/>
</dbReference>
<evidence type="ECO:0000313" key="7">
    <source>
        <dbReference type="Proteomes" id="UP000006882"/>
    </source>
</evidence>
<dbReference type="GO" id="GO:0006364">
    <property type="term" value="P:rRNA processing"/>
    <property type="evidence" value="ECO:0007669"/>
    <property type="project" value="UniProtKB-KW"/>
</dbReference>
<gene>
    <name evidence="6" type="ORF">PRUPE_1G069700</name>
</gene>
<dbReference type="AlphaFoldDB" id="A0A251QTI0"/>
<feature type="region of interest" description="Disordered" evidence="5">
    <location>
        <begin position="444"/>
        <end position="543"/>
    </location>
</feature>
<dbReference type="OrthoDB" id="2019504at2759"/>
<evidence type="ECO:0000256" key="4">
    <source>
        <dbReference type="ARBA" id="ARBA00023242"/>
    </source>
</evidence>
<dbReference type="EMBL" id="CM007651">
    <property type="protein sequence ID" value="ONI27132.1"/>
    <property type="molecule type" value="Genomic_DNA"/>
</dbReference>
<dbReference type="Pfam" id="PF05997">
    <property type="entry name" value="Nop52"/>
    <property type="match status" value="1"/>
</dbReference>
<feature type="compositionally biased region" description="Basic residues" evidence="5">
    <location>
        <begin position="370"/>
        <end position="380"/>
    </location>
</feature>
<keyword evidence="4" id="KW-0539">Nucleus</keyword>
<keyword evidence="7" id="KW-1185">Reference proteome</keyword>
<accession>A0A251QTI0</accession>
<evidence type="ECO:0000256" key="2">
    <source>
        <dbReference type="ARBA" id="ARBA00006374"/>
    </source>
</evidence>
<evidence type="ECO:0000313" key="6">
    <source>
        <dbReference type="EMBL" id="ONI27132.1"/>
    </source>
</evidence>
<dbReference type="STRING" id="3760.A0A251QTI0"/>
<feature type="compositionally biased region" description="Basic and acidic residues" evidence="5">
    <location>
        <begin position="381"/>
        <end position="400"/>
    </location>
</feature>
<dbReference type="Proteomes" id="UP000006882">
    <property type="component" value="Chromosome G1"/>
</dbReference>
<dbReference type="SMR" id="A0A251QTI0"/>
<feature type="region of interest" description="Disordered" evidence="5">
    <location>
        <begin position="355"/>
        <end position="420"/>
    </location>
</feature>
<keyword evidence="3" id="KW-0698">rRNA processing</keyword>
<evidence type="ECO:0000256" key="5">
    <source>
        <dbReference type="SAM" id="MobiDB-lite"/>
    </source>
</evidence>
<dbReference type="eggNOG" id="KOG3911">
    <property type="taxonomic scope" value="Eukaryota"/>
</dbReference>
<organism evidence="6 7">
    <name type="scientific">Prunus persica</name>
    <name type="common">Peach</name>
    <name type="synonym">Amygdalus persica</name>
    <dbReference type="NCBI Taxonomy" id="3760"/>
    <lineage>
        <taxon>Eukaryota</taxon>
        <taxon>Viridiplantae</taxon>
        <taxon>Streptophyta</taxon>
        <taxon>Embryophyta</taxon>
        <taxon>Tracheophyta</taxon>
        <taxon>Spermatophyta</taxon>
        <taxon>Magnoliopsida</taxon>
        <taxon>eudicotyledons</taxon>
        <taxon>Gunneridae</taxon>
        <taxon>Pentapetalae</taxon>
        <taxon>rosids</taxon>
        <taxon>fabids</taxon>
        <taxon>Rosales</taxon>
        <taxon>Rosaceae</taxon>
        <taxon>Amygdaloideae</taxon>
        <taxon>Amygdaleae</taxon>
        <taxon>Prunus</taxon>
    </lineage>
</organism>
<dbReference type="PANTHER" id="PTHR13026">
    <property type="entry name" value="NNP-1 PROTEIN NOVEL NUCLEAR PROTEIN 1 NOP52"/>
    <property type="match status" value="1"/>
</dbReference>
<proteinExistence type="inferred from homology"/>
<dbReference type="InterPro" id="IPR010301">
    <property type="entry name" value="RRP1"/>
</dbReference>
<comment type="subcellular location">
    <subcellularLocation>
        <location evidence="1">Nucleus</location>
    </subcellularLocation>
</comment>
<protein>
    <recommendedName>
        <fullName evidence="8">Ribosomal RNA processing protein 1 homolog</fullName>
    </recommendedName>
</protein>
<feature type="compositionally biased region" description="Polar residues" evidence="5">
    <location>
        <begin position="406"/>
        <end position="416"/>
    </location>
</feature>
<feature type="compositionally biased region" description="Basic and acidic residues" evidence="5">
    <location>
        <begin position="358"/>
        <end position="369"/>
    </location>
</feature>
<name>A0A251QTI0_PRUPE</name>
<evidence type="ECO:0008006" key="8">
    <source>
        <dbReference type="Google" id="ProtNLM"/>
    </source>
</evidence>
<dbReference type="GO" id="GO:0005634">
    <property type="term" value="C:nucleus"/>
    <property type="evidence" value="ECO:0000318"/>
    <property type="project" value="GO_Central"/>
</dbReference>
<dbReference type="PANTHER" id="PTHR13026:SF0">
    <property type="entry name" value="RIBOSOMAL RNA PROCESSING 1B"/>
    <property type="match status" value="1"/>
</dbReference>